<dbReference type="InterPro" id="IPR050950">
    <property type="entry name" value="HTH-type_LysR_regulators"/>
</dbReference>
<dbReference type="InterPro" id="IPR036390">
    <property type="entry name" value="WH_DNA-bd_sf"/>
</dbReference>
<feature type="domain" description="HTH lysR-type" evidence="5">
    <location>
        <begin position="3"/>
        <end position="60"/>
    </location>
</feature>
<evidence type="ECO:0000313" key="7">
    <source>
        <dbReference type="Proteomes" id="UP000027604"/>
    </source>
</evidence>
<dbReference type="PANTHER" id="PTHR30419">
    <property type="entry name" value="HTH-TYPE TRANSCRIPTIONAL REGULATOR YBHD"/>
    <property type="match status" value="1"/>
</dbReference>
<dbReference type="Gene3D" id="3.40.190.290">
    <property type="match status" value="1"/>
</dbReference>
<dbReference type="EMBL" id="HG322949">
    <property type="protein sequence ID" value="CDG84003.1"/>
    <property type="molecule type" value="Genomic_DNA"/>
</dbReference>
<evidence type="ECO:0000313" key="6">
    <source>
        <dbReference type="EMBL" id="CDG84003.1"/>
    </source>
</evidence>
<evidence type="ECO:0000256" key="1">
    <source>
        <dbReference type="ARBA" id="ARBA00009437"/>
    </source>
</evidence>
<dbReference type="KEGG" id="jag:GJA_3384"/>
<dbReference type="InterPro" id="IPR036388">
    <property type="entry name" value="WH-like_DNA-bd_sf"/>
</dbReference>
<dbReference type="PRINTS" id="PR00039">
    <property type="entry name" value="HTHLYSR"/>
</dbReference>
<dbReference type="FunFam" id="1.10.10.10:FF:000001">
    <property type="entry name" value="LysR family transcriptional regulator"/>
    <property type="match status" value="1"/>
</dbReference>
<keyword evidence="2" id="KW-0805">Transcription regulation</keyword>
<protein>
    <submittedName>
        <fullName evidence="6">Bacterial regulatory helix-turn-helix, lysR family protein</fullName>
    </submittedName>
</protein>
<evidence type="ECO:0000256" key="3">
    <source>
        <dbReference type="ARBA" id="ARBA00023125"/>
    </source>
</evidence>
<evidence type="ECO:0000259" key="5">
    <source>
        <dbReference type="PROSITE" id="PS50931"/>
    </source>
</evidence>
<reference evidence="6 7" key="1">
    <citation type="journal article" date="2015" name="Genome Announc.">
        <title>Genome Sequence of Mushroom Soft-Rot Pathogen Janthinobacterium agaricidamnosum.</title>
        <authorList>
            <person name="Graupner K."/>
            <person name="Lackner G."/>
            <person name="Hertweck C."/>
        </authorList>
    </citation>
    <scope>NUCLEOTIDE SEQUENCE [LARGE SCALE GENOMIC DNA]</scope>
    <source>
        <strain evidence="7">NBRC 102515 / DSM 9628</strain>
    </source>
</reference>
<organism evidence="6 7">
    <name type="scientific">Janthinobacterium agaricidamnosum NBRC 102515 = DSM 9628</name>
    <dbReference type="NCBI Taxonomy" id="1349767"/>
    <lineage>
        <taxon>Bacteria</taxon>
        <taxon>Pseudomonadati</taxon>
        <taxon>Pseudomonadota</taxon>
        <taxon>Betaproteobacteria</taxon>
        <taxon>Burkholderiales</taxon>
        <taxon>Oxalobacteraceae</taxon>
        <taxon>Janthinobacterium</taxon>
    </lineage>
</organism>
<evidence type="ECO:0000256" key="2">
    <source>
        <dbReference type="ARBA" id="ARBA00023015"/>
    </source>
</evidence>
<dbReference type="PROSITE" id="PS50931">
    <property type="entry name" value="HTH_LYSR"/>
    <property type="match status" value="1"/>
</dbReference>
<dbReference type="SUPFAM" id="SSF46785">
    <property type="entry name" value="Winged helix' DNA-binding domain"/>
    <property type="match status" value="1"/>
</dbReference>
<name>W0V9I6_9BURK</name>
<dbReference type="GO" id="GO:0005829">
    <property type="term" value="C:cytosol"/>
    <property type="evidence" value="ECO:0007669"/>
    <property type="project" value="TreeGrafter"/>
</dbReference>
<dbReference type="GO" id="GO:0003700">
    <property type="term" value="F:DNA-binding transcription factor activity"/>
    <property type="evidence" value="ECO:0007669"/>
    <property type="project" value="InterPro"/>
</dbReference>
<dbReference type="Pfam" id="PF03466">
    <property type="entry name" value="LysR_substrate"/>
    <property type="match status" value="1"/>
</dbReference>
<dbReference type="PANTHER" id="PTHR30419:SF30">
    <property type="entry name" value="LYSR FAMILY TRANSCRIPTIONAL REGULATOR"/>
    <property type="match status" value="1"/>
</dbReference>
<keyword evidence="7" id="KW-1185">Reference proteome</keyword>
<dbReference type="Gene3D" id="1.10.10.10">
    <property type="entry name" value="Winged helix-like DNA-binding domain superfamily/Winged helix DNA-binding domain"/>
    <property type="match status" value="1"/>
</dbReference>
<dbReference type="RefSeq" id="WP_038493891.1">
    <property type="nucleotide sequence ID" value="NZ_BCTH01000026.1"/>
</dbReference>
<dbReference type="OrthoDB" id="8675247at2"/>
<dbReference type="InterPro" id="IPR005119">
    <property type="entry name" value="LysR_subst-bd"/>
</dbReference>
<dbReference type="eggNOG" id="COG0583">
    <property type="taxonomic scope" value="Bacteria"/>
</dbReference>
<keyword evidence="4" id="KW-0804">Transcription</keyword>
<proteinExistence type="inferred from homology"/>
<dbReference type="AlphaFoldDB" id="W0V9I6"/>
<keyword evidence="3" id="KW-0238">DNA-binding</keyword>
<accession>W0V9I6</accession>
<dbReference type="Proteomes" id="UP000027604">
    <property type="component" value="Chromosome I"/>
</dbReference>
<dbReference type="Pfam" id="PF00126">
    <property type="entry name" value="HTH_1"/>
    <property type="match status" value="1"/>
</dbReference>
<dbReference type="PATRIC" id="fig|1349767.4.peg.5169"/>
<dbReference type="GO" id="GO:0003677">
    <property type="term" value="F:DNA binding"/>
    <property type="evidence" value="ECO:0007669"/>
    <property type="project" value="UniProtKB-KW"/>
</dbReference>
<evidence type="ECO:0000256" key="4">
    <source>
        <dbReference type="ARBA" id="ARBA00023163"/>
    </source>
</evidence>
<dbReference type="STRING" id="1349767.GJA_3384"/>
<gene>
    <name evidence="6" type="ORF">GJA_3384</name>
</gene>
<dbReference type="SUPFAM" id="SSF53850">
    <property type="entry name" value="Periplasmic binding protein-like II"/>
    <property type="match status" value="1"/>
</dbReference>
<sequence length="313" mass="35149">MSPSLRQMRALVALAKSGSFTLAAEHLHITQSALSGLIKELEQVTGVRVVERSTRKMQLSEIGRELYPLFDKMIQDLDGAMADIASRKALKKGMVRIAAPQMMACTLLPEVIAAYRQHYPEVQVRLVDCPVENVSGRVFSGEVDFGVGPERDTTPEIAAQVLFEMPFVLVFPEQHPLQQKPRLTWADVNDYPFIALQGQFTERLLRDMHGSFRDLSLNPSNEVTFMTTALAMVSTGLGITVCLPYAEPMVKLYRLRMRQLHEPELTRRFFVYSKNGRSLSPAADSLIAFLHKFVETHQWNVTAQRGTIADSAL</sequence>
<comment type="similarity">
    <text evidence="1">Belongs to the LysR transcriptional regulatory family.</text>
</comment>
<dbReference type="CDD" id="cd08440">
    <property type="entry name" value="PBP2_LTTR_like_4"/>
    <property type="match status" value="1"/>
</dbReference>
<dbReference type="HOGENOM" id="CLU_039613_6_0_4"/>
<dbReference type="InterPro" id="IPR000847">
    <property type="entry name" value="LysR_HTH_N"/>
</dbReference>